<evidence type="ECO:0000259" key="3">
    <source>
        <dbReference type="Pfam" id="PF16561"/>
    </source>
</evidence>
<dbReference type="InterPro" id="IPR014756">
    <property type="entry name" value="Ig_E-set"/>
</dbReference>
<feature type="domain" description="AMP-activated protein kinase glycogen-binding" evidence="3">
    <location>
        <begin position="171"/>
        <end position="252"/>
    </location>
</feature>
<evidence type="ECO:0000313" key="4">
    <source>
        <dbReference type="EMBL" id="MBI5170239.1"/>
    </source>
</evidence>
<dbReference type="InterPro" id="IPR050827">
    <property type="entry name" value="CRP1_MDG1_kinase"/>
</dbReference>
<dbReference type="InterPro" id="IPR032640">
    <property type="entry name" value="AMPK1_CBM"/>
</dbReference>
<comment type="similarity">
    <text evidence="1">Belongs to the 5'-AMP-activated protein kinase beta subunit family.</text>
</comment>
<comment type="caution">
    <text evidence="4">The sequence shown here is derived from an EMBL/GenBank/DDBJ whole genome shotgun (WGS) entry which is preliminary data.</text>
</comment>
<keyword evidence="2" id="KW-0732">Signal</keyword>
<dbReference type="AlphaFoldDB" id="A0A933SD83"/>
<dbReference type="EMBL" id="JACRIW010000087">
    <property type="protein sequence ID" value="MBI5170239.1"/>
    <property type="molecule type" value="Genomic_DNA"/>
</dbReference>
<feature type="signal peptide" evidence="2">
    <location>
        <begin position="1"/>
        <end position="21"/>
    </location>
</feature>
<dbReference type="PANTHER" id="PTHR10343:SF84">
    <property type="entry name" value="5'-AMP-ACTIVATED PROTEIN KINASE SUBUNIT BETA-1"/>
    <property type="match status" value="1"/>
</dbReference>
<evidence type="ECO:0000256" key="1">
    <source>
        <dbReference type="ARBA" id="ARBA00010926"/>
    </source>
</evidence>
<feature type="chain" id="PRO_5037051027" evidence="2">
    <location>
        <begin position="22"/>
        <end position="253"/>
    </location>
</feature>
<dbReference type="InterPro" id="IPR013783">
    <property type="entry name" value="Ig-like_fold"/>
</dbReference>
<reference evidence="4" key="1">
    <citation type="submission" date="2020-07" db="EMBL/GenBank/DDBJ databases">
        <title>Huge and variable diversity of episymbiotic CPR bacteria and DPANN archaea in groundwater ecosystems.</title>
        <authorList>
            <person name="He C.Y."/>
            <person name="Keren R."/>
            <person name="Whittaker M."/>
            <person name="Farag I.F."/>
            <person name="Doudna J."/>
            <person name="Cate J.H.D."/>
            <person name="Banfield J.F."/>
        </authorList>
    </citation>
    <scope>NUCLEOTIDE SEQUENCE</scope>
    <source>
        <strain evidence="4">NC_groundwater_1813_Pr3_B-0.1um_71_17</strain>
    </source>
</reference>
<feature type="non-terminal residue" evidence="4">
    <location>
        <position position="253"/>
    </location>
</feature>
<gene>
    <name evidence="4" type="ORF">HZA61_12185</name>
</gene>
<dbReference type="Gene3D" id="2.60.40.10">
    <property type="entry name" value="Immunoglobulins"/>
    <property type="match status" value="2"/>
</dbReference>
<dbReference type="Pfam" id="PF16561">
    <property type="entry name" value="AMPK1_CBM"/>
    <property type="match status" value="2"/>
</dbReference>
<dbReference type="SUPFAM" id="SSF81296">
    <property type="entry name" value="E set domains"/>
    <property type="match status" value="2"/>
</dbReference>
<evidence type="ECO:0000313" key="5">
    <source>
        <dbReference type="Proteomes" id="UP000696931"/>
    </source>
</evidence>
<organism evidence="4 5">
    <name type="scientific">Eiseniibacteriota bacterium</name>
    <dbReference type="NCBI Taxonomy" id="2212470"/>
    <lineage>
        <taxon>Bacteria</taxon>
        <taxon>Candidatus Eiseniibacteriota</taxon>
    </lineage>
</organism>
<feature type="domain" description="AMP-activated protein kinase glycogen-binding" evidence="3">
    <location>
        <begin position="61"/>
        <end position="142"/>
    </location>
</feature>
<proteinExistence type="inferred from homology"/>
<evidence type="ECO:0000256" key="2">
    <source>
        <dbReference type="SAM" id="SignalP"/>
    </source>
</evidence>
<sequence>MKTLLRALFTLVVLFALPGCAGGWRGGAAPAAWDASVSVAAPAAKPKAADGKATAVTAAGVQFVFAGTANTVNVAGEFNSWSTSADPLQKQSNGTWTLVKALAPGKYAYKFVVNGTDWKADENAPETADDGYGGKNSVVVVTTGAVAAPAAGAVAAAPAAGAGPAVSADGVTFRYSGSGNTVNVAGEFNSWSTSADPMKKQADGSWTLTKALPAGKYAYKFVVDGTNWKEDPAATETVDDGYGGKNALVTVSA</sequence>
<dbReference type="PANTHER" id="PTHR10343">
    <property type="entry name" value="5'-AMP-ACTIVATED PROTEIN KINASE , BETA SUBUNIT"/>
    <property type="match status" value="1"/>
</dbReference>
<protein>
    <submittedName>
        <fullName evidence="4">Isoamylase early set domain-containing protein</fullName>
    </submittedName>
</protein>
<dbReference type="CDD" id="cd07184">
    <property type="entry name" value="E_set_Isoamylase_like_N"/>
    <property type="match status" value="2"/>
</dbReference>
<dbReference type="Proteomes" id="UP000696931">
    <property type="component" value="Unassembled WGS sequence"/>
</dbReference>
<accession>A0A933SD83</accession>
<name>A0A933SD83_UNCEI</name>